<gene>
    <name evidence="1" type="ORF">DZ858_13045</name>
</gene>
<protein>
    <submittedName>
        <fullName evidence="1">Uncharacterized protein</fullName>
    </submittedName>
</protein>
<proteinExistence type="predicted"/>
<dbReference type="Proteomes" id="UP000261082">
    <property type="component" value="Unassembled WGS sequence"/>
</dbReference>
<keyword evidence="2" id="KW-1185">Reference proteome</keyword>
<organism evidence="1 2">
    <name type="scientific">Marixanthomonas ophiurae</name>
    <dbReference type="NCBI Taxonomy" id="387659"/>
    <lineage>
        <taxon>Bacteria</taxon>
        <taxon>Pseudomonadati</taxon>
        <taxon>Bacteroidota</taxon>
        <taxon>Flavobacteriia</taxon>
        <taxon>Flavobacteriales</taxon>
        <taxon>Flavobacteriaceae</taxon>
        <taxon>Marixanthomonas</taxon>
    </lineage>
</organism>
<dbReference type="RefSeq" id="WP_117160102.1">
    <property type="nucleotide sequence ID" value="NZ_QVID01000002.1"/>
</dbReference>
<dbReference type="AlphaFoldDB" id="A0A3E1Q7R1"/>
<dbReference type="Pfam" id="PF19781">
    <property type="entry name" value="DUF6266"/>
    <property type="match status" value="1"/>
</dbReference>
<comment type="caution">
    <text evidence="1">The sequence shown here is derived from an EMBL/GenBank/DDBJ whole genome shotgun (WGS) entry which is preliminary data.</text>
</comment>
<sequence>MAKFEKGILGGFSGKVGTVVGVRWRGTNIMRSLPQRGDYTPSELQLQQRAKFKSVIQFLTPIQRIVGRFFGNEQGDKSPFNLATGYHLSEAVIPDGDGYVMDYPKVLISRGDLRGLTDESMTADANQELILSWMDNSGQGNADANDKLIVVVYSPASKLYQQFDPAGLRSSASASVNLPAYYSGLEVQVWATFVTADEKLAATSSYLGAVTVN</sequence>
<accession>A0A3E1Q7R1</accession>
<name>A0A3E1Q7R1_9FLAO</name>
<dbReference type="EMBL" id="QVID01000002">
    <property type="protein sequence ID" value="RFN58154.1"/>
    <property type="molecule type" value="Genomic_DNA"/>
</dbReference>
<evidence type="ECO:0000313" key="2">
    <source>
        <dbReference type="Proteomes" id="UP000261082"/>
    </source>
</evidence>
<dbReference type="InterPro" id="IPR046233">
    <property type="entry name" value="DUF6266"/>
</dbReference>
<evidence type="ECO:0000313" key="1">
    <source>
        <dbReference type="EMBL" id="RFN58154.1"/>
    </source>
</evidence>
<reference evidence="1 2" key="1">
    <citation type="journal article" date="2007" name="Int. J. Syst. Evol. Microbiol.">
        <title>Marixanthomonas ophiurae gen. nov., sp. nov., a marine bacterium of the family Flavobacteriaceae isolated from a deep-sea brittle star.</title>
        <authorList>
            <person name="Romanenko L.A."/>
            <person name="Uchino M."/>
            <person name="Frolova G.M."/>
            <person name="Mikhailov V.V."/>
        </authorList>
    </citation>
    <scope>NUCLEOTIDE SEQUENCE [LARGE SCALE GENOMIC DNA]</scope>
    <source>
        <strain evidence="1 2">KMM 3046</strain>
    </source>
</reference>